<accession>A0A0F9MH21</accession>
<dbReference type="InterPro" id="IPR038765">
    <property type="entry name" value="Papain-like_cys_pep_sf"/>
</dbReference>
<proteinExistence type="predicted"/>
<dbReference type="Gene3D" id="3.90.1720.10">
    <property type="entry name" value="endopeptidase domain like (from Nostoc punctiforme)"/>
    <property type="match status" value="1"/>
</dbReference>
<protein>
    <recommendedName>
        <fullName evidence="1">DUF6950 domain-containing protein</fullName>
    </recommendedName>
</protein>
<name>A0A0F9MH21_9ZZZZ</name>
<sequence length="132" mass="14406">MRTRNWDTRLVTWAERVRGQPFVWGETDCGSLVKQAYKIITGKRIGWPAYKGKTAALRAMTKVGGIPAALEKVAKPVGRGFAQSGDVVLVKVDDGYGMGIVVGDNVVGTYPGYPVTLVPLRVIPDTALFWRV</sequence>
<feature type="domain" description="DUF6950" evidence="1">
    <location>
        <begin position="1"/>
        <end position="121"/>
    </location>
</feature>
<reference evidence="2" key="1">
    <citation type="journal article" date="2015" name="Nature">
        <title>Complex archaea that bridge the gap between prokaryotes and eukaryotes.</title>
        <authorList>
            <person name="Spang A."/>
            <person name="Saw J.H."/>
            <person name="Jorgensen S.L."/>
            <person name="Zaremba-Niedzwiedzka K."/>
            <person name="Martijn J."/>
            <person name="Lind A.E."/>
            <person name="van Eijk R."/>
            <person name="Schleper C."/>
            <person name="Guy L."/>
            <person name="Ettema T.J."/>
        </authorList>
    </citation>
    <scope>NUCLEOTIDE SEQUENCE</scope>
</reference>
<organism evidence="2">
    <name type="scientific">marine sediment metagenome</name>
    <dbReference type="NCBI Taxonomy" id="412755"/>
    <lineage>
        <taxon>unclassified sequences</taxon>
        <taxon>metagenomes</taxon>
        <taxon>ecological metagenomes</taxon>
    </lineage>
</organism>
<dbReference type="Pfam" id="PF22262">
    <property type="entry name" value="DUF6950"/>
    <property type="match status" value="1"/>
</dbReference>
<dbReference type="SUPFAM" id="SSF54001">
    <property type="entry name" value="Cysteine proteinases"/>
    <property type="match status" value="1"/>
</dbReference>
<dbReference type="InterPro" id="IPR053802">
    <property type="entry name" value="DUF6950"/>
</dbReference>
<dbReference type="AlphaFoldDB" id="A0A0F9MH21"/>
<dbReference type="EMBL" id="LAZR01010175">
    <property type="protein sequence ID" value="KKM68397.1"/>
    <property type="molecule type" value="Genomic_DNA"/>
</dbReference>
<evidence type="ECO:0000259" key="1">
    <source>
        <dbReference type="Pfam" id="PF22262"/>
    </source>
</evidence>
<gene>
    <name evidence="2" type="ORF">LCGC14_1461290</name>
</gene>
<evidence type="ECO:0000313" key="2">
    <source>
        <dbReference type="EMBL" id="KKM68397.1"/>
    </source>
</evidence>
<comment type="caution">
    <text evidence="2">The sequence shown here is derived from an EMBL/GenBank/DDBJ whole genome shotgun (WGS) entry which is preliminary data.</text>
</comment>